<dbReference type="GO" id="GO:0016051">
    <property type="term" value="P:carbohydrate biosynthetic process"/>
    <property type="evidence" value="ECO:0007669"/>
    <property type="project" value="InterPro"/>
</dbReference>
<dbReference type="SUPFAM" id="SSF51569">
    <property type="entry name" value="Aldolase"/>
    <property type="match status" value="1"/>
</dbReference>
<keyword evidence="2" id="KW-1185">Reference proteome</keyword>
<dbReference type="KEGG" id="bsto:C0V70_01630"/>
<evidence type="ECO:0000313" key="1">
    <source>
        <dbReference type="EMBL" id="AUN96824.1"/>
    </source>
</evidence>
<sequence>MKIGKHEVGLNHPPYMIVEMSGNHNQSLERALQIVDAAATTGAHALKIQTYTPDTMTLNLSHGEFFIEDKNSLWKGRALYDLYSEAMTPWEWHKAIKDRCEMHGMDFFSTPFDLTAVDFLEELGVSFYKIASFENTDIRLIRRVAQTKKPIIISTGMATIAELGEAVEAIRAEGNEQIVLLKCTSAYPATPKDANLKTIQALRDMFKVEVGLSDHTMGMGVAIASIPLGASVVEKHFTLDRKEGGVDSAFSMEPAEFKQMVEECKVAWDSIGQVSFQRSESEKRSLVFRRSVYFSEDMKAGDVITDKNIKAIRPSYGLPTKFYNLLIGKKVKVDVKKGTPTSFDLI</sequence>
<organism evidence="1 2">
    <name type="scientific">Bacteriovorax stolpii</name>
    <name type="common">Bdellovibrio stolpii</name>
    <dbReference type="NCBI Taxonomy" id="960"/>
    <lineage>
        <taxon>Bacteria</taxon>
        <taxon>Pseudomonadati</taxon>
        <taxon>Bdellovibrionota</taxon>
        <taxon>Bacteriovoracia</taxon>
        <taxon>Bacteriovoracales</taxon>
        <taxon>Bacteriovoracaceae</taxon>
        <taxon>Bacteriovorax</taxon>
    </lineage>
</organism>
<accession>A0A2K9NPX9</accession>
<dbReference type="InterPro" id="IPR036732">
    <property type="entry name" value="AFP_Neu5c_C_sf"/>
</dbReference>
<dbReference type="InterPro" id="IPR051690">
    <property type="entry name" value="PseI-like"/>
</dbReference>
<dbReference type="InterPro" id="IPR013974">
    <property type="entry name" value="SAF"/>
</dbReference>
<dbReference type="AlphaFoldDB" id="A0A2K9NPX9"/>
<dbReference type="InterPro" id="IPR006190">
    <property type="entry name" value="SAF_AFP_Neu5Ac"/>
</dbReference>
<dbReference type="InterPro" id="IPR057736">
    <property type="entry name" value="SAF_PseI/NeuA/NeuB"/>
</dbReference>
<protein>
    <submittedName>
        <fullName evidence="1">Pseudaminic acid synthase</fullName>
    </submittedName>
</protein>
<dbReference type="Pfam" id="PF03102">
    <property type="entry name" value="NeuB"/>
    <property type="match status" value="1"/>
</dbReference>
<dbReference type="Gene3D" id="3.20.20.70">
    <property type="entry name" value="Aldolase class I"/>
    <property type="match status" value="1"/>
</dbReference>
<dbReference type="PROSITE" id="PS50844">
    <property type="entry name" value="AFP_LIKE"/>
    <property type="match status" value="1"/>
</dbReference>
<proteinExistence type="predicted"/>
<gene>
    <name evidence="1" type="primary">pseI</name>
    <name evidence="1" type="ORF">C0V70_01630</name>
</gene>
<dbReference type="PANTHER" id="PTHR42966:SF2">
    <property type="entry name" value="PSEUDAMINIC ACID SYNTHASE"/>
    <property type="match status" value="1"/>
</dbReference>
<dbReference type="CDD" id="cd11615">
    <property type="entry name" value="SAF_NeuB_like"/>
    <property type="match status" value="1"/>
</dbReference>
<dbReference type="SMART" id="SM00858">
    <property type="entry name" value="SAF"/>
    <property type="match status" value="1"/>
</dbReference>
<dbReference type="RefSeq" id="WP_102242119.1">
    <property type="nucleotide sequence ID" value="NZ_CP025704.1"/>
</dbReference>
<dbReference type="SUPFAM" id="SSF51269">
    <property type="entry name" value="AFP III-like domain"/>
    <property type="match status" value="1"/>
</dbReference>
<reference evidence="1 2" key="1">
    <citation type="submission" date="2018-01" db="EMBL/GenBank/DDBJ databases">
        <title>Complete genome sequence of Bacteriovorax stolpii DSM12778.</title>
        <authorList>
            <person name="Tang B."/>
            <person name="Chang J."/>
        </authorList>
    </citation>
    <scope>NUCLEOTIDE SEQUENCE [LARGE SCALE GENOMIC DNA]</scope>
    <source>
        <strain evidence="1 2">DSM 12778</strain>
    </source>
</reference>
<dbReference type="InterPro" id="IPR013785">
    <property type="entry name" value="Aldolase_TIM"/>
</dbReference>
<name>A0A2K9NPX9_BACTC</name>
<dbReference type="Proteomes" id="UP000235584">
    <property type="component" value="Chromosome"/>
</dbReference>
<dbReference type="Gene3D" id="3.90.1210.10">
    <property type="entry name" value="Antifreeze-like/N-acetylneuraminic acid synthase C-terminal domain"/>
    <property type="match status" value="1"/>
</dbReference>
<dbReference type="InterPro" id="IPR020030">
    <property type="entry name" value="Pseudaminic_synth_PseI"/>
</dbReference>
<evidence type="ECO:0000313" key="2">
    <source>
        <dbReference type="Proteomes" id="UP000235584"/>
    </source>
</evidence>
<dbReference type="InterPro" id="IPR013132">
    <property type="entry name" value="PseI/NeuA/B-like_N"/>
</dbReference>
<dbReference type="NCBIfam" id="TIGR03586">
    <property type="entry name" value="PseI"/>
    <property type="match status" value="1"/>
</dbReference>
<dbReference type="Pfam" id="PF08666">
    <property type="entry name" value="SAF"/>
    <property type="match status" value="1"/>
</dbReference>
<dbReference type="PANTHER" id="PTHR42966">
    <property type="entry name" value="N-ACETYLNEURAMINATE SYNTHASE"/>
    <property type="match status" value="1"/>
</dbReference>
<dbReference type="EMBL" id="CP025704">
    <property type="protein sequence ID" value="AUN96824.1"/>
    <property type="molecule type" value="Genomic_DNA"/>
</dbReference>
<dbReference type="GO" id="GO:0047444">
    <property type="term" value="F:N-acylneuraminate-9-phosphate synthase activity"/>
    <property type="evidence" value="ECO:0007669"/>
    <property type="project" value="TreeGrafter"/>
</dbReference>